<proteinExistence type="predicted"/>
<dbReference type="AlphaFoldDB" id="A0A2P6ML46"/>
<evidence type="ECO:0000313" key="1">
    <source>
        <dbReference type="EMBL" id="PRO66998.1"/>
    </source>
</evidence>
<dbReference type="Proteomes" id="UP000243650">
    <property type="component" value="Unassembled WGS sequence"/>
</dbReference>
<name>A0A2P6ML46_ALKUR</name>
<gene>
    <name evidence="1" type="ORF">C6I21_00060</name>
</gene>
<keyword evidence="2" id="KW-1185">Reference proteome</keyword>
<protein>
    <submittedName>
        <fullName evidence="1">Uncharacterized protein</fullName>
    </submittedName>
</protein>
<sequence length="106" mass="11952">MSRRAANFCHAARPRGAALLIKEALSSSSTHSLEVPSVLPKKAKTGFHRQGFQDWSLVTRVLPLFGFPPERVRLQVQAESGNLLNKPLFSFKTRQFLPGLFYKKQN</sequence>
<accession>A0A2P6ML46</accession>
<organism evidence="1 2">
    <name type="scientific">Alkalicoccus urumqiensis</name>
    <name type="common">Bacillus urumqiensis</name>
    <dbReference type="NCBI Taxonomy" id="1548213"/>
    <lineage>
        <taxon>Bacteria</taxon>
        <taxon>Bacillati</taxon>
        <taxon>Bacillota</taxon>
        <taxon>Bacilli</taxon>
        <taxon>Bacillales</taxon>
        <taxon>Bacillaceae</taxon>
        <taxon>Alkalicoccus</taxon>
    </lineage>
</organism>
<comment type="caution">
    <text evidence="1">The sequence shown here is derived from an EMBL/GenBank/DDBJ whole genome shotgun (WGS) entry which is preliminary data.</text>
</comment>
<dbReference type="EMBL" id="PVNS01000001">
    <property type="protein sequence ID" value="PRO66998.1"/>
    <property type="molecule type" value="Genomic_DNA"/>
</dbReference>
<evidence type="ECO:0000313" key="2">
    <source>
        <dbReference type="Proteomes" id="UP000243650"/>
    </source>
</evidence>
<reference evidence="1 2" key="1">
    <citation type="submission" date="2018-03" db="EMBL/GenBank/DDBJ databases">
        <title>Bacillus urumqiensis sp. nov., a moderately haloalkaliphilic bacterium isolated from a salt lake.</title>
        <authorList>
            <person name="Zhao B."/>
            <person name="Liao Z."/>
        </authorList>
    </citation>
    <scope>NUCLEOTIDE SEQUENCE [LARGE SCALE GENOMIC DNA]</scope>
    <source>
        <strain evidence="1 2">BZ-SZ-XJ18</strain>
    </source>
</reference>